<sequence>MNIKVTGKIEKPVEINPLDVIRELKLEFVKALNVLTNKLS</sequence>
<accession>A0A8S5SVX8</accession>
<proteinExistence type="predicted"/>
<dbReference type="EMBL" id="BK032682">
    <property type="protein sequence ID" value="DAF54698.1"/>
    <property type="molecule type" value="Genomic_DNA"/>
</dbReference>
<evidence type="ECO:0000313" key="1">
    <source>
        <dbReference type="EMBL" id="DAF54698.1"/>
    </source>
</evidence>
<protein>
    <submittedName>
        <fullName evidence="1">Uncharacterized protein</fullName>
    </submittedName>
</protein>
<name>A0A8S5SVX8_9CAUD</name>
<organism evidence="1">
    <name type="scientific">Siphoviridae sp. ctqPo10</name>
    <dbReference type="NCBI Taxonomy" id="2827948"/>
    <lineage>
        <taxon>Viruses</taxon>
        <taxon>Duplodnaviria</taxon>
        <taxon>Heunggongvirae</taxon>
        <taxon>Uroviricota</taxon>
        <taxon>Caudoviricetes</taxon>
    </lineage>
</organism>
<reference evidence="1" key="1">
    <citation type="journal article" date="2021" name="Proc. Natl. Acad. Sci. U.S.A.">
        <title>A Catalog of Tens of Thousands of Viruses from Human Metagenomes Reveals Hidden Associations with Chronic Diseases.</title>
        <authorList>
            <person name="Tisza M.J."/>
            <person name="Buck C.B."/>
        </authorList>
    </citation>
    <scope>NUCLEOTIDE SEQUENCE</scope>
    <source>
        <strain evidence="1">CtqPo10</strain>
    </source>
</reference>